<keyword evidence="3" id="KW-1185">Reference proteome</keyword>
<proteinExistence type="predicted"/>
<protein>
    <recommendedName>
        <fullName evidence="5">Apea-like HEPN domain-containing protein</fullName>
    </recommendedName>
</protein>
<dbReference type="Proteomes" id="UP000553957">
    <property type="component" value="Unassembled WGS sequence"/>
</dbReference>
<accession>A0A7Y4L3V2</accession>
<evidence type="ECO:0008006" key="5">
    <source>
        <dbReference type="Google" id="ProtNLM"/>
    </source>
</evidence>
<gene>
    <name evidence="1" type="ORF">HNR71_002276</name>
    <name evidence="2" type="ORF">HPO96_20895</name>
</gene>
<evidence type="ECO:0000313" key="2">
    <source>
        <dbReference type="EMBL" id="NOL42706.1"/>
    </source>
</evidence>
<reference evidence="1 4" key="2">
    <citation type="submission" date="2020-08" db="EMBL/GenBank/DDBJ databases">
        <title>Sequencing the genomes of 1000 actinobacteria strains.</title>
        <authorList>
            <person name="Klenk H.-P."/>
        </authorList>
    </citation>
    <scope>NUCLEOTIDE SEQUENCE [LARGE SCALE GENOMIC DNA]</scope>
    <source>
        <strain evidence="1 4">DSM 15626</strain>
    </source>
</reference>
<dbReference type="EMBL" id="JACHKF010000001">
    <property type="protein sequence ID" value="MBB6566639.1"/>
    <property type="molecule type" value="Genomic_DNA"/>
</dbReference>
<name>A0A7Y4L3V2_9ACTN</name>
<dbReference type="Proteomes" id="UP000534306">
    <property type="component" value="Unassembled WGS sequence"/>
</dbReference>
<organism evidence="2 3">
    <name type="scientific">Kribbella sandramycini</name>
    <dbReference type="NCBI Taxonomy" id="60450"/>
    <lineage>
        <taxon>Bacteria</taxon>
        <taxon>Bacillati</taxon>
        <taxon>Actinomycetota</taxon>
        <taxon>Actinomycetes</taxon>
        <taxon>Propionibacteriales</taxon>
        <taxon>Kribbellaceae</taxon>
        <taxon>Kribbella</taxon>
    </lineage>
</organism>
<dbReference type="EMBL" id="JABJRC010000005">
    <property type="protein sequence ID" value="NOL42706.1"/>
    <property type="molecule type" value="Genomic_DNA"/>
</dbReference>
<comment type="caution">
    <text evidence="2">The sequence shown here is derived from an EMBL/GenBank/DDBJ whole genome shotgun (WGS) entry which is preliminary data.</text>
</comment>
<evidence type="ECO:0000313" key="1">
    <source>
        <dbReference type="EMBL" id="MBB6566639.1"/>
    </source>
</evidence>
<evidence type="ECO:0000313" key="4">
    <source>
        <dbReference type="Proteomes" id="UP000553957"/>
    </source>
</evidence>
<dbReference type="RefSeq" id="WP_171675206.1">
    <property type="nucleotide sequence ID" value="NZ_BAAAGT010000004.1"/>
</dbReference>
<reference evidence="2 3" key="1">
    <citation type="submission" date="2020-05" db="EMBL/GenBank/DDBJ databases">
        <title>Genome sequence of Kribbella sandramycini ATCC 39419.</title>
        <authorList>
            <person name="Maclea K.S."/>
            <person name="Fair J.L."/>
        </authorList>
    </citation>
    <scope>NUCLEOTIDE SEQUENCE [LARGE SCALE GENOMIC DNA]</scope>
    <source>
        <strain evidence="2 3">ATCC 39419</strain>
    </source>
</reference>
<evidence type="ECO:0000313" key="3">
    <source>
        <dbReference type="Proteomes" id="UP000534306"/>
    </source>
</evidence>
<dbReference type="AlphaFoldDB" id="A0A7Y4L3V2"/>
<sequence>MDDDGWQRLTRVLGHDCLRYLLARETATPDDASLPTDLTIQQLEVLKTLDGMFWTDIPDGLDRSTLYERRNSVAAYLSMFLENGRPELLPTRGGSRSIAEELRQASGGQRDASTTDDPVLRSLIPLLEHAYPMLLLPVAGPGMWPSVGSLHWHPAESGFQESVMSDGLLQKLFYEEREHEGRRGTYLGPLARGGIQLSMFSTTLILKAWDLARLDSIVPNLEDVVTKLHFVVGAVREVVGGRKVDLPVRIGFAGVRLPDEFAGSFLSGWRLRSVDRRDRWIIDRADIPGEAASTGPDGVDVNIDYAGNVVLELVAPYRVKLGNIADDVLPLDLENHFKDLHQTIELVRLGLALAPSSDRGLVAPAWIATVDLLAQGWNINVFDTRNSYKLKPQRLEADQAEEWIKWVDLIRRVEARKRIQIALRRFLLALTERKTPEDVLIDSVIVWENLFGANGETSLRVSGALAWLLGSDAADRKTLRSEFNAIYGLRSKIVHGSADMKPSEIAMSEAALDVAARALRTVFERRPDLLDDADSAARSIRLLLGDTD</sequence>